<gene>
    <name evidence="5" type="ORF">SBAD_LOCUS6141</name>
</gene>
<dbReference type="Gene3D" id="3.30.750.70">
    <property type="entry name" value="4-hydroxybutyrate coenzyme like domains"/>
    <property type="match status" value="1"/>
</dbReference>
<dbReference type="GO" id="GO:0008775">
    <property type="term" value="F:acetate CoA-transferase activity"/>
    <property type="evidence" value="ECO:0007669"/>
    <property type="project" value="InterPro"/>
</dbReference>
<dbReference type="GO" id="GO:0006083">
    <property type="term" value="P:acetate metabolic process"/>
    <property type="evidence" value="ECO:0007669"/>
    <property type="project" value="InterPro"/>
</dbReference>
<proteinExistence type="inferred from homology"/>
<comment type="similarity">
    <text evidence="1">Belongs to the acetyl-CoA hydrolase/transferase family.</text>
</comment>
<dbReference type="GO" id="GO:0005739">
    <property type="term" value="C:mitochondrion"/>
    <property type="evidence" value="ECO:0007669"/>
    <property type="project" value="TreeGrafter"/>
</dbReference>
<dbReference type="PANTHER" id="PTHR21432:SF20">
    <property type="entry name" value="ACETYL-COA HYDROLASE"/>
    <property type="match status" value="1"/>
</dbReference>
<evidence type="ECO:0000313" key="5">
    <source>
        <dbReference type="EMBL" id="VDP09344.1"/>
    </source>
</evidence>
<feature type="domain" description="Acetyl-CoA hydrolase/transferase N-terminal" evidence="3">
    <location>
        <begin position="13"/>
        <end position="130"/>
    </location>
</feature>
<protein>
    <submittedName>
        <fullName evidence="5">Uncharacterized protein</fullName>
    </submittedName>
</protein>
<evidence type="ECO:0000259" key="4">
    <source>
        <dbReference type="Pfam" id="PF13336"/>
    </source>
</evidence>
<organism evidence="5 6">
    <name type="scientific">Soboliphyme baturini</name>
    <dbReference type="NCBI Taxonomy" id="241478"/>
    <lineage>
        <taxon>Eukaryota</taxon>
        <taxon>Metazoa</taxon>
        <taxon>Ecdysozoa</taxon>
        <taxon>Nematoda</taxon>
        <taxon>Enoplea</taxon>
        <taxon>Dorylaimia</taxon>
        <taxon>Dioctophymatida</taxon>
        <taxon>Dioctophymatoidea</taxon>
        <taxon>Soboliphymatidae</taxon>
        <taxon>Soboliphyme</taxon>
    </lineage>
</organism>
<sequence>MLVGSTIYVHGVAATPTVLLDALLDHAKQNDLKNIKLYHIHLEGPAKWAEPENAGYLRSNCMFIAGNLRKAVNEGRADCLSVFLSDTAELFRKKIVPVDAALITVSSPDIKGYCSIGTSAEAKIGQLIAENLIEDGATLQMGIGNIPDAVLGLLKNHKNLGVHTEMFSDGILPLIECGAMTNAEKKIQPGKVVSSFSLGSRKLYDWMHENPMLYMGDVGWVNDPMYIRQNPKVAAINSCIEIDITGQIVADSIGTRMYSGIGGQVDFMRGAAVGEDNKGKPIMALTSVTKKGVSKIVSTVKEGSGVVTTRGHAHYVVTEYGIAFLFGKNMRQRAYELIKIAHPSHRKSLEQSFYDRFYCLPSKD</sequence>
<dbReference type="InterPro" id="IPR037171">
    <property type="entry name" value="NagB/RpiA_transferase-like"/>
</dbReference>
<dbReference type="Pfam" id="PF02550">
    <property type="entry name" value="AcetylCoA_hydro"/>
    <property type="match status" value="1"/>
</dbReference>
<dbReference type="InterPro" id="IPR026888">
    <property type="entry name" value="AcetylCoA_hyd_C"/>
</dbReference>
<dbReference type="InterPro" id="IPR003702">
    <property type="entry name" value="ActCoA_hydro_N"/>
</dbReference>
<accession>A0A3P8BTY2</accession>
<reference evidence="5 6" key="1">
    <citation type="submission" date="2018-11" db="EMBL/GenBank/DDBJ databases">
        <authorList>
            <consortium name="Pathogen Informatics"/>
        </authorList>
    </citation>
    <scope>NUCLEOTIDE SEQUENCE [LARGE SCALE GENOMIC DNA]</scope>
</reference>
<dbReference type="PANTHER" id="PTHR21432">
    <property type="entry name" value="ACETYL-COA HYDROLASE-RELATED"/>
    <property type="match status" value="1"/>
</dbReference>
<dbReference type="OrthoDB" id="10250396at2759"/>
<dbReference type="InterPro" id="IPR038460">
    <property type="entry name" value="AcetylCoA_hyd_C_sf"/>
</dbReference>
<evidence type="ECO:0000256" key="1">
    <source>
        <dbReference type="ARBA" id="ARBA00009632"/>
    </source>
</evidence>
<evidence type="ECO:0000256" key="2">
    <source>
        <dbReference type="ARBA" id="ARBA00022679"/>
    </source>
</evidence>
<dbReference type="AlphaFoldDB" id="A0A3P8BTY2"/>
<evidence type="ECO:0000313" key="6">
    <source>
        <dbReference type="Proteomes" id="UP000270296"/>
    </source>
</evidence>
<dbReference type="InterPro" id="IPR046433">
    <property type="entry name" value="ActCoA_hydro"/>
</dbReference>
<keyword evidence="2" id="KW-0808">Transferase</keyword>
<dbReference type="Pfam" id="PF13336">
    <property type="entry name" value="AcetylCoA_hyd_C"/>
    <property type="match status" value="1"/>
</dbReference>
<feature type="domain" description="Acetyl-CoA hydrolase/transferase C-terminal" evidence="4">
    <location>
        <begin position="199"/>
        <end position="352"/>
    </location>
</feature>
<keyword evidence="6" id="KW-1185">Reference proteome</keyword>
<dbReference type="Gene3D" id="3.40.1080.20">
    <property type="entry name" value="Acetyl-CoA hydrolase/transferase C-terminal domain"/>
    <property type="match status" value="1"/>
</dbReference>
<name>A0A3P8BTY2_9BILA</name>
<dbReference type="EMBL" id="UZAM01009516">
    <property type="protein sequence ID" value="VDP09344.1"/>
    <property type="molecule type" value="Genomic_DNA"/>
</dbReference>
<dbReference type="Proteomes" id="UP000270296">
    <property type="component" value="Unassembled WGS sequence"/>
</dbReference>
<dbReference type="SUPFAM" id="SSF100950">
    <property type="entry name" value="NagB/RpiA/CoA transferase-like"/>
    <property type="match status" value="2"/>
</dbReference>
<evidence type="ECO:0000259" key="3">
    <source>
        <dbReference type="Pfam" id="PF02550"/>
    </source>
</evidence>